<dbReference type="Proteomes" id="UP000800235">
    <property type="component" value="Unassembled WGS sequence"/>
</dbReference>
<dbReference type="GO" id="GO:0008237">
    <property type="term" value="F:metallopeptidase activity"/>
    <property type="evidence" value="ECO:0007669"/>
    <property type="project" value="UniProtKB-KW"/>
</dbReference>
<dbReference type="EC" id="3.4.11.21" evidence="4"/>
<gene>
    <name evidence="12" type="ORF">EJ08DRAFT_21899</name>
</gene>
<sequence>MPFTFGFSAPLRSKWALRAGSVLFAGFGAYTLLPLSSRYKLDEIQQPKKKGVQKADEIEAARRSAEFRSAKGFCEFADSSPSVYHAVDTVKKHLLERNFTEIEEKDAWGNVIQPGGRYFVTRSGSSGSSIIAFAVGGLWEPGNPFAMIATHIDSPCLKLKPVSDRRGSGFEQVGVETYGGGLWHTWFDRDLGVAGRAYVRTSPTTVESQIVQLDEPILRVPTVAVHLEKQNPFKFDTESTLLPVAAQRSSKRQADQHEHDESDLPKVYGPFRYTMTSAHNRHNPSLVGKLADKLNVNRENILDFDLALYDIQKATLGSLNNEFIFSARIDNLMMSYCALNAFTNSLESRSLESEKSVRMLVMFDHEEIGSVGPIGAQSSFLPSTLQRISALQPTKQNAESDFSEYNTAYDQAIARSFMISADMHHGHHPNYSGYHESAHRPVLNGGVIIASTSRRYLSKNTPGTIMLLEMSCKCPEGEVPPTTQQWVAVNGGDCGSTVGPHLETRLGARTIDLGNAALSMHSIREMAGTRDVLNGVRFLQSFYENYSDFEDYVLAK</sequence>
<proteinExistence type="inferred from homology"/>
<keyword evidence="13" id="KW-1185">Reference proteome</keyword>
<evidence type="ECO:0000256" key="10">
    <source>
        <dbReference type="ARBA" id="ARBA00023049"/>
    </source>
</evidence>
<evidence type="ECO:0000256" key="2">
    <source>
        <dbReference type="ARBA" id="ARBA00001947"/>
    </source>
</evidence>
<accession>A0A9P4U2I2</accession>
<keyword evidence="10 11" id="KW-0482">Metalloprotease</keyword>
<dbReference type="AlphaFoldDB" id="A0A9P4U2I2"/>
<dbReference type="PANTHER" id="PTHR28570">
    <property type="entry name" value="ASPARTYL AMINOPEPTIDASE"/>
    <property type="match status" value="1"/>
</dbReference>
<comment type="similarity">
    <text evidence="3 11">Belongs to the peptidase M18 family.</text>
</comment>
<dbReference type="InterPro" id="IPR023358">
    <property type="entry name" value="Peptidase_M18_dom2"/>
</dbReference>
<dbReference type="SUPFAM" id="SSF53187">
    <property type="entry name" value="Zn-dependent exopeptidases"/>
    <property type="match status" value="1"/>
</dbReference>
<evidence type="ECO:0000256" key="9">
    <source>
        <dbReference type="ARBA" id="ARBA00022833"/>
    </source>
</evidence>
<evidence type="ECO:0000256" key="6">
    <source>
        <dbReference type="ARBA" id="ARBA00022670"/>
    </source>
</evidence>
<protein>
    <recommendedName>
        <fullName evidence="4">aspartyl aminopeptidase</fullName>
        <ecNumber evidence="4">3.4.11.21</ecNumber>
    </recommendedName>
</protein>
<keyword evidence="9 11" id="KW-0862">Zinc</keyword>
<evidence type="ECO:0000313" key="12">
    <source>
        <dbReference type="EMBL" id="KAF2434048.1"/>
    </source>
</evidence>
<dbReference type="GO" id="GO:0006508">
    <property type="term" value="P:proteolysis"/>
    <property type="evidence" value="ECO:0007669"/>
    <property type="project" value="UniProtKB-KW"/>
</dbReference>
<comment type="catalytic activity">
    <reaction evidence="1">
        <text>Release of an N-terminal aspartate or glutamate from a peptide, with a preference for aspartate.</text>
        <dbReference type="EC" id="3.4.11.21"/>
    </reaction>
</comment>
<dbReference type="GO" id="GO:0008270">
    <property type="term" value="F:zinc ion binding"/>
    <property type="evidence" value="ECO:0007669"/>
    <property type="project" value="InterPro"/>
</dbReference>
<keyword evidence="7 11" id="KW-0479">Metal-binding</keyword>
<dbReference type="Gene3D" id="3.40.630.10">
    <property type="entry name" value="Zn peptidases"/>
    <property type="match status" value="1"/>
</dbReference>
<dbReference type="Gene3D" id="2.30.250.10">
    <property type="entry name" value="Aminopeptidase i, Domain 2"/>
    <property type="match status" value="1"/>
</dbReference>
<dbReference type="SUPFAM" id="SSF101821">
    <property type="entry name" value="Aminopeptidase/glucanase lid domain"/>
    <property type="match status" value="1"/>
</dbReference>
<dbReference type="OrthoDB" id="9880441at2759"/>
<dbReference type="PANTHER" id="PTHR28570:SF3">
    <property type="entry name" value="ASPARTYL AMINOPEPTIDASE"/>
    <property type="match status" value="1"/>
</dbReference>
<dbReference type="FunFam" id="2.30.250.10:FF:000001">
    <property type="entry name" value="Aspartyl aminopeptidase 1"/>
    <property type="match status" value="1"/>
</dbReference>
<organism evidence="12 13">
    <name type="scientific">Tothia fuscella</name>
    <dbReference type="NCBI Taxonomy" id="1048955"/>
    <lineage>
        <taxon>Eukaryota</taxon>
        <taxon>Fungi</taxon>
        <taxon>Dikarya</taxon>
        <taxon>Ascomycota</taxon>
        <taxon>Pezizomycotina</taxon>
        <taxon>Dothideomycetes</taxon>
        <taxon>Pleosporomycetidae</taxon>
        <taxon>Venturiales</taxon>
        <taxon>Cylindrosympodiaceae</taxon>
        <taxon>Tothia</taxon>
    </lineage>
</organism>
<keyword evidence="6 11" id="KW-0645">Protease</keyword>
<dbReference type="InterPro" id="IPR001948">
    <property type="entry name" value="Peptidase_M18"/>
</dbReference>
<name>A0A9P4U2I2_9PEZI</name>
<keyword evidence="8 11" id="KW-0378">Hydrolase</keyword>
<dbReference type="GO" id="GO:0000324">
    <property type="term" value="C:fungal-type vacuole"/>
    <property type="evidence" value="ECO:0007669"/>
    <property type="project" value="TreeGrafter"/>
</dbReference>
<dbReference type="Pfam" id="PF02127">
    <property type="entry name" value="Peptidase_M18"/>
    <property type="match status" value="1"/>
</dbReference>
<evidence type="ECO:0000256" key="7">
    <source>
        <dbReference type="ARBA" id="ARBA00022723"/>
    </source>
</evidence>
<dbReference type="CDD" id="cd05658">
    <property type="entry name" value="M18_DAP"/>
    <property type="match status" value="1"/>
</dbReference>
<evidence type="ECO:0000256" key="11">
    <source>
        <dbReference type="RuleBase" id="RU004386"/>
    </source>
</evidence>
<evidence type="ECO:0000256" key="1">
    <source>
        <dbReference type="ARBA" id="ARBA00001335"/>
    </source>
</evidence>
<dbReference type="PRINTS" id="PR00932">
    <property type="entry name" value="AMINO1PTASE"/>
</dbReference>
<comment type="cofactor">
    <cofactor evidence="2">
        <name>Zn(2+)</name>
        <dbReference type="ChEBI" id="CHEBI:29105"/>
    </cofactor>
</comment>
<dbReference type="EMBL" id="MU007018">
    <property type="protein sequence ID" value="KAF2434048.1"/>
    <property type="molecule type" value="Genomic_DNA"/>
</dbReference>
<evidence type="ECO:0000256" key="5">
    <source>
        <dbReference type="ARBA" id="ARBA00022438"/>
    </source>
</evidence>
<reference evidence="12" key="1">
    <citation type="journal article" date="2020" name="Stud. Mycol.">
        <title>101 Dothideomycetes genomes: a test case for predicting lifestyles and emergence of pathogens.</title>
        <authorList>
            <person name="Haridas S."/>
            <person name="Albert R."/>
            <person name="Binder M."/>
            <person name="Bloem J."/>
            <person name="Labutti K."/>
            <person name="Salamov A."/>
            <person name="Andreopoulos B."/>
            <person name="Baker S."/>
            <person name="Barry K."/>
            <person name="Bills G."/>
            <person name="Bluhm B."/>
            <person name="Cannon C."/>
            <person name="Castanera R."/>
            <person name="Culley D."/>
            <person name="Daum C."/>
            <person name="Ezra D."/>
            <person name="Gonzalez J."/>
            <person name="Henrissat B."/>
            <person name="Kuo A."/>
            <person name="Liang C."/>
            <person name="Lipzen A."/>
            <person name="Lutzoni F."/>
            <person name="Magnuson J."/>
            <person name="Mondo S."/>
            <person name="Nolan M."/>
            <person name="Ohm R."/>
            <person name="Pangilinan J."/>
            <person name="Park H.-J."/>
            <person name="Ramirez L."/>
            <person name="Alfaro M."/>
            <person name="Sun H."/>
            <person name="Tritt A."/>
            <person name="Yoshinaga Y."/>
            <person name="Zwiers L.-H."/>
            <person name="Turgeon B."/>
            <person name="Goodwin S."/>
            <person name="Spatafora J."/>
            <person name="Crous P."/>
            <person name="Grigoriev I."/>
        </authorList>
    </citation>
    <scope>NUCLEOTIDE SEQUENCE</scope>
    <source>
        <strain evidence="12">CBS 130266</strain>
    </source>
</reference>
<evidence type="ECO:0000256" key="3">
    <source>
        <dbReference type="ARBA" id="ARBA00008290"/>
    </source>
</evidence>
<dbReference type="NCBIfam" id="NF002759">
    <property type="entry name" value="PRK02813.1"/>
    <property type="match status" value="1"/>
</dbReference>
<evidence type="ECO:0000256" key="4">
    <source>
        <dbReference type="ARBA" id="ARBA00011965"/>
    </source>
</evidence>
<evidence type="ECO:0000256" key="8">
    <source>
        <dbReference type="ARBA" id="ARBA00022801"/>
    </source>
</evidence>
<comment type="caution">
    <text evidence="12">The sequence shown here is derived from an EMBL/GenBank/DDBJ whole genome shotgun (WGS) entry which is preliminary data.</text>
</comment>
<evidence type="ECO:0000313" key="13">
    <source>
        <dbReference type="Proteomes" id="UP000800235"/>
    </source>
</evidence>
<keyword evidence="5 11" id="KW-0031">Aminopeptidase</keyword>
<dbReference type="GO" id="GO:0004177">
    <property type="term" value="F:aminopeptidase activity"/>
    <property type="evidence" value="ECO:0007669"/>
    <property type="project" value="UniProtKB-KW"/>
</dbReference>